<dbReference type="InterPro" id="IPR018379">
    <property type="entry name" value="BEN_domain"/>
</dbReference>
<evidence type="ECO:0000313" key="2">
    <source>
        <dbReference type="EMBL" id="KAG8039456.1"/>
    </source>
</evidence>
<accession>A0A8J5RE51</accession>
<evidence type="ECO:0000259" key="1">
    <source>
        <dbReference type="PROSITE" id="PS51457"/>
    </source>
</evidence>
<dbReference type="AlphaFoldDB" id="A0A8J5RE51"/>
<feature type="non-terminal residue" evidence="2">
    <location>
        <position position="1"/>
    </location>
</feature>
<protein>
    <recommendedName>
        <fullName evidence="1">BEN domain-containing protein</fullName>
    </recommendedName>
</protein>
<dbReference type="EMBL" id="JAAOIC020000035">
    <property type="protein sequence ID" value="KAG8039456.1"/>
    <property type="molecule type" value="Genomic_DNA"/>
</dbReference>
<dbReference type="Pfam" id="PF10523">
    <property type="entry name" value="BEN"/>
    <property type="match status" value="1"/>
</dbReference>
<keyword evidence="3" id="KW-1185">Reference proteome</keyword>
<gene>
    <name evidence="2" type="ORF">G9C98_008099</name>
</gene>
<dbReference type="GO" id="GO:0003677">
    <property type="term" value="F:DNA binding"/>
    <property type="evidence" value="ECO:0007669"/>
    <property type="project" value="InterPro"/>
</dbReference>
<dbReference type="OrthoDB" id="6515871at2759"/>
<sequence length="92" mass="10640">TDCKSLARMLMVEVFSQSALKVCSLTGARTTFYGGSKTEVRPGLEKDARDVLIKYVETYGEKRGWCTEDRRGMINSMRNKLYSLRCRKRHRV</sequence>
<comment type="caution">
    <text evidence="2">The sequence shown here is derived from an EMBL/GenBank/DDBJ whole genome shotgun (WGS) entry which is preliminary data.</text>
</comment>
<organism evidence="2 3">
    <name type="scientific">Cotesia typhae</name>
    <dbReference type="NCBI Taxonomy" id="2053667"/>
    <lineage>
        <taxon>Eukaryota</taxon>
        <taxon>Metazoa</taxon>
        <taxon>Ecdysozoa</taxon>
        <taxon>Arthropoda</taxon>
        <taxon>Hexapoda</taxon>
        <taxon>Insecta</taxon>
        <taxon>Pterygota</taxon>
        <taxon>Neoptera</taxon>
        <taxon>Endopterygota</taxon>
        <taxon>Hymenoptera</taxon>
        <taxon>Apocrita</taxon>
        <taxon>Ichneumonoidea</taxon>
        <taxon>Braconidae</taxon>
        <taxon>Microgastrinae</taxon>
        <taxon>Cotesia</taxon>
    </lineage>
</organism>
<evidence type="ECO:0000313" key="3">
    <source>
        <dbReference type="Proteomes" id="UP000729913"/>
    </source>
</evidence>
<reference evidence="2" key="1">
    <citation type="submission" date="2020-03" db="EMBL/GenBank/DDBJ databases">
        <authorList>
            <person name="Chebbi M.A."/>
            <person name="Drezen J.M."/>
        </authorList>
    </citation>
    <scope>NUCLEOTIDE SEQUENCE</scope>
    <source>
        <tissue evidence="2">Whole body</tissue>
    </source>
</reference>
<proteinExistence type="predicted"/>
<dbReference type="PROSITE" id="PS51457">
    <property type="entry name" value="BEN"/>
    <property type="match status" value="1"/>
</dbReference>
<dbReference type="Proteomes" id="UP000729913">
    <property type="component" value="Unassembled WGS sequence"/>
</dbReference>
<name>A0A8J5RE51_9HYME</name>
<reference evidence="2" key="2">
    <citation type="submission" date="2021-04" db="EMBL/GenBank/DDBJ databases">
        <title>Genome-wide patterns of bracovirus chromosomal integration into multiple host tissues during parasitism.</title>
        <authorList>
            <person name="Chebbi M.A.C."/>
        </authorList>
    </citation>
    <scope>NUCLEOTIDE SEQUENCE</scope>
    <source>
        <tissue evidence="2">Whole body</tissue>
    </source>
</reference>
<feature type="domain" description="BEN" evidence="1">
    <location>
        <begin position="1"/>
        <end position="88"/>
    </location>
</feature>